<sequence>MDYSKNIKAYIAKEIEVLNMLDIDTINLAINEIVAAFEREGNIYIFGNGGSAATASHFANDFNKGISEYTKKKFRFICLNDNVPTVMAVANDISYDEIFRFQLLGKLKHEDLVIGISGSGNSKNVVNAIEYAKQEGIRTLGITGFNGGKVKQIVDVSLHVPINNMQITEDIHMVFDHMIMTVLYQVWNLLAIKF</sequence>
<evidence type="ECO:0000259" key="1">
    <source>
        <dbReference type="PROSITE" id="PS51464"/>
    </source>
</evidence>
<evidence type="ECO:0000313" key="3">
    <source>
        <dbReference type="Proteomes" id="UP000632377"/>
    </source>
</evidence>
<name>A0ABS1T5S2_9CLOT</name>
<comment type="caution">
    <text evidence="2">The sequence shown here is derived from an EMBL/GenBank/DDBJ whole genome shotgun (WGS) entry which is preliminary data.</text>
</comment>
<dbReference type="InterPro" id="IPR001347">
    <property type="entry name" value="SIS_dom"/>
</dbReference>
<dbReference type="Pfam" id="PF13580">
    <property type="entry name" value="SIS_2"/>
    <property type="match status" value="1"/>
</dbReference>
<organism evidence="2 3">
    <name type="scientific">Clostridium rhizosphaerae</name>
    <dbReference type="NCBI Taxonomy" id="2803861"/>
    <lineage>
        <taxon>Bacteria</taxon>
        <taxon>Bacillati</taxon>
        <taxon>Bacillota</taxon>
        <taxon>Clostridia</taxon>
        <taxon>Eubacteriales</taxon>
        <taxon>Clostridiaceae</taxon>
        <taxon>Clostridium</taxon>
    </lineage>
</organism>
<keyword evidence="3" id="KW-1185">Reference proteome</keyword>
<dbReference type="EMBL" id="JAESWC010000001">
    <property type="protein sequence ID" value="MBL4934680.1"/>
    <property type="molecule type" value="Genomic_DNA"/>
</dbReference>
<dbReference type="Proteomes" id="UP000632377">
    <property type="component" value="Unassembled WGS sequence"/>
</dbReference>
<dbReference type="RefSeq" id="WP_202747304.1">
    <property type="nucleotide sequence ID" value="NZ_JAESWC010000001.1"/>
</dbReference>
<dbReference type="CDD" id="cd05006">
    <property type="entry name" value="SIS_GmhA"/>
    <property type="match status" value="1"/>
</dbReference>
<accession>A0ABS1T5S2</accession>
<dbReference type="PANTHER" id="PTHR30390:SF8">
    <property type="entry name" value="SUGAR ISOMERASE (SIS)"/>
    <property type="match status" value="1"/>
</dbReference>
<dbReference type="InterPro" id="IPR046348">
    <property type="entry name" value="SIS_dom_sf"/>
</dbReference>
<dbReference type="PROSITE" id="PS51464">
    <property type="entry name" value="SIS"/>
    <property type="match status" value="1"/>
</dbReference>
<reference evidence="2 3" key="1">
    <citation type="submission" date="2021-01" db="EMBL/GenBank/DDBJ databases">
        <title>Genome public.</title>
        <authorList>
            <person name="Liu C."/>
            <person name="Sun Q."/>
        </authorList>
    </citation>
    <scope>NUCLEOTIDE SEQUENCE [LARGE SCALE GENOMIC DNA]</scope>
    <source>
        <strain evidence="2 3">YIM B02515</strain>
    </source>
</reference>
<dbReference type="InterPro" id="IPR050099">
    <property type="entry name" value="SIS_GmhA/DiaA_subfam"/>
</dbReference>
<protein>
    <submittedName>
        <fullName evidence="2">SIS domain-containing protein</fullName>
    </submittedName>
</protein>
<feature type="domain" description="SIS" evidence="1">
    <location>
        <begin position="33"/>
        <end position="194"/>
    </location>
</feature>
<dbReference type="Gene3D" id="3.40.50.10490">
    <property type="entry name" value="Glucose-6-phosphate isomerase like protein, domain 1"/>
    <property type="match status" value="1"/>
</dbReference>
<dbReference type="InterPro" id="IPR035461">
    <property type="entry name" value="GmhA/DiaA"/>
</dbReference>
<gene>
    <name evidence="2" type="ORF">JK636_02790</name>
</gene>
<proteinExistence type="predicted"/>
<dbReference type="PANTHER" id="PTHR30390">
    <property type="entry name" value="SEDOHEPTULOSE 7-PHOSPHATE ISOMERASE / DNAA INITIATOR-ASSOCIATING FACTOR FOR REPLICATION INITIATION"/>
    <property type="match status" value="1"/>
</dbReference>
<evidence type="ECO:0000313" key="2">
    <source>
        <dbReference type="EMBL" id="MBL4934680.1"/>
    </source>
</evidence>
<dbReference type="SUPFAM" id="SSF53697">
    <property type="entry name" value="SIS domain"/>
    <property type="match status" value="1"/>
</dbReference>